<proteinExistence type="predicted"/>
<evidence type="ECO:0000256" key="2">
    <source>
        <dbReference type="ARBA" id="ARBA00022692"/>
    </source>
</evidence>
<feature type="transmembrane region" description="Helical" evidence="5">
    <location>
        <begin position="30"/>
        <end position="50"/>
    </location>
</feature>
<organism evidence="6 7">
    <name type="scientific">Halopelagius inordinatus</name>
    <dbReference type="NCBI Taxonomy" id="553467"/>
    <lineage>
        <taxon>Archaea</taxon>
        <taxon>Methanobacteriati</taxon>
        <taxon>Methanobacteriota</taxon>
        <taxon>Stenosarchaea group</taxon>
        <taxon>Halobacteria</taxon>
        <taxon>Halobacteriales</taxon>
        <taxon>Haloferacaceae</taxon>
    </lineage>
</organism>
<feature type="transmembrane region" description="Helical" evidence="5">
    <location>
        <begin position="115"/>
        <end position="140"/>
    </location>
</feature>
<keyword evidence="2 5" id="KW-0812">Transmembrane</keyword>
<gene>
    <name evidence="6" type="ORF">SAMN04488063_2073</name>
</gene>
<dbReference type="EMBL" id="FOOQ01000002">
    <property type="protein sequence ID" value="SFG44605.1"/>
    <property type="molecule type" value="Genomic_DNA"/>
</dbReference>
<name>A0A1I2RV99_9EURY</name>
<dbReference type="InterPro" id="IPR002033">
    <property type="entry name" value="TatC"/>
</dbReference>
<evidence type="ECO:0000256" key="1">
    <source>
        <dbReference type="ARBA" id="ARBA00004141"/>
    </source>
</evidence>
<comment type="subcellular location">
    <subcellularLocation>
        <location evidence="1">Membrane</location>
        <topology evidence="1">Multi-pass membrane protein</topology>
    </subcellularLocation>
</comment>
<keyword evidence="7" id="KW-1185">Reference proteome</keyword>
<dbReference type="GO" id="GO:0016020">
    <property type="term" value="C:membrane"/>
    <property type="evidence" value="ECO:0007669"/>
    <property type="project" value="UniProtKB-SubCell"/>
</dbReference>
<dbReference type="AlphaFoldDB" id="A0A1I2RV99"/>
<evidence type="ECO:0000256" key="5">
    <source>
        <dbReference type="SAM" id="Phobius"/>
    </source>
</evidence>
<evidence type="ECO:0000256" key="3">
    <source>
        <dbReference type="ARBA" id="ARBA00022989"/>
    </source>
</evidence>
<dbReference type="Proteomes" id="UP000198876">
    <property type="component" value="Unassembled WGS sequence"/>
</dbReference>
<keyword evidence="4 5" id="KW-0472">Membrane</keyword>
<protein>
    <submittedName>
        <fullName evidence="6">Sec-independent protein translocase protein (TatC)</fullName>
    </submittedName>
</protein>
<feature type="transmembrane region" description="Helical" evidence="5">
    <location>
        <begin position="160"/>
        <end position="184"/>
    </location>
</feature>
<dbReference type="Pfam" id="PF00902">
    <property type="entry name" value="TatC"/>
    <property type="match status" value="1"/>
</dbReference>
<dbReference type="OrthoDB" id="293755at2157"/>
<dbReference type="STRING" id="553467.SAMN04488063_2073"/>
<reference evidence="7" key="1">
    <citation type="submission" date="2016-10" db="EMBL/GenBank/DDBJ databases">
        <authorList>
            <person name="Varghese N."/>
            <person name="Submissions S."/>
        </authorList>
    </citation>
    <scope>NUCLEOTIDE SEQUENCE [LARGE SCALE GENOMIC DNA]</scope>
    <source>
        <strain evidence="7">CGMCC 1.7739</strain>
    </source>
</reference>
<accession>A0A1I2RV99</accession>
<feature type="transmembrane region" description="Helical" evidence="5">
    <location>
        <begin position="77"/>
        <end position="95"/>
    </location>
</feature>
<evidence type="ECO:0000313" key="7">
    <source>
        <dbReference type="Proteomes" id="UP000198876"/>
    </source>
</evidence>
<evidence type="ECO:0000256" key="4">
    <source>
        <dbReference type="ARBA" id="ARBA00023136"/>
    </source>
</evidence>
<dbReference type="RefSeq" id="WP_177213328.1">
    <property type="nucleotide sequence ID" value="NZ_FOOQ01000002.1"/>
</dbReference>
<sequence>MSSEATRASSGPAPWRTTLGAVVRANGQRLVAVFSLTTIAVTAAFVTTGFDLQTLLPASFGPVAVSPLTEQVEYNRLAVEIGLLAGVVAAVLFVVPHLRRNDGVRFRRARRPFAVAAVGFLFGVAVGRTLVLPATFEMFADHVLDVDAAVGPYWVTELGLFFPVALGVAVAFPALAVGAVRAGLLPRLTTARHRTSAAIPLVVFSATHAPPTPTAFALYAAPLLAGLGVGVAWLEFVDSETVGRYGDE</sequence>
<keyword evidence="3 5" id="KW-1133">Transmembrane helix</keyword>
<evidence type="ECO:0000313" key="6">
    <source>
        <dbReference type="EMBL" id="SFG44605.1"/>
    </source>
</evidence>